<keyword evidence="3" id="KW-1185">Reference proteome</keyword>
<feature type="compositionally biased region" description="Polar residues" evidence="1">
    <location>
        <begin position="555"/>
        <end position="566"/>
    </location>
</feature>
<feature type="region of interest" description="Disordered" evidence="1">
    <location>
        <begin position="555"/>
        <end position="579"/>
    </location>
</feature>
<dbReference type="Proteomes" id="UP000799118">
    <property type="component" value="Unassembled WGS sequence"/>
</dbReference>
<name>A0A6A4HTW0_9AGAR</name>
<protein>
    <submittedName>
        <fullName evidence="2">Uncharacterized protein</fullName>
    </submittedName>
</protein>
<reference evidence="2" key="1">
    <citation type="journal article" date="2019" name="Environ. Microbiol.">
        <title>Fungal ecological strategies reflected in gene transcription - a case study of two litter decomposers.</title>
        <authorList>
            <person name="Barbi F."/>
            <person name="Kohler A."/>
            <person name="Barry K."/>
            <person name="Baskaran P."/>
            <person name="Daum C."/>
            <person name="Fauchery L."/>
            <person name="Ihrmark K."/>
            <person name="Kuo A."/>
            <person name="LaButti K."/>
            <person name="Lipzen A."/>
            <person name="Morin E."/>
            <person name="Grigoriev I.V."/>
            <person name="Henrissat B."/>
            <person name="Lindahl B."/>
            <person name="Martin F."/>
        </authorList>
    </citation>
    <scope>NUCLEOTIDE SEQUENCE</scope>
    <source>
        <strain evidence="2">JB14</strain>
    </source>
</reference>
<accession>A0A6A4HTW0</accession>
<organism evidence="2 3">
    <name type="scientific">Gymnopus androsaceus JB14</name>
    <dbReference type="NCBI Taxonomy" id="1447944"/>
    <lineage>
        <taxon>Eukaryota</taxon>
        <taxon>Fungi</taxon>
        <taxon>Dikarya</taxon>
        <taxon>Basidiomycota</taxon>
        <taxon>Agaricomycotina</taxon>
        <taxon>Agaricomycetes</taxon>
        <taxon>Agaricomycetidae</taxon>
        <taxon>Agaricales</taxon>
        <taxon>Marasmiineae</taxon>
        <taxon>Omphalotaceae</taxon>
        <taxon>Gymnopus</taxon>
    </lineage>
</organism>
<feature type="region of interest" description="Disordered" evidence="1">
    <location>
        <begin position="602"/>
        <end position="631"/>
    </location>
</feature>
<gene>
    <name evidence="2" type="ORF">BT96DRAFT_1018086</name>
</gene>
<dbReference type="OrthoDB" id="3158032at2759"/>
<dbReference type="EMBL" id="ML769444">
    <property type="protein sequence ID" value="KAE9401606.1"/>
    <property type="molecule type" value="Genomic_DNA"/>
</dbReference>
<evidence type="ECO:0000313" key="2">
    <source>
        <dbReference type="EMBL" id="KAE9401606.1"/>
    </source>
</evidence>
<evidence type="ECO:0000313" key="3">
    <source>
        <dbReference type="Proteomes" id="UP000799118"/>
    </source>
</evidence>
<dbReference type="AlphaFoldDB" id="A0A6A4HTW0"/>
<proteinExistence type="predicted"/>
<evidence type="ECO:0000256" key="1">
    <source>
        <dbReference type="SAM" id="MobiDB-lite"/>
    </source>
</evidence>
<feature type="compositionally biased region" description="Acidic residues" evidence="1">
    <location>
        <begin position="613"/>
        <end position="625"/>
    </location>
</feature>
<sequence length="651" mass="72811">MACGYPPTPLSTARINRLLRPLRNRCSALSAFGAIQSVSTATYSTTKNFTQPSIPPLCILPSPESSNRLDATSYELSKKIYAVYNAMKDIVEKTEEFRTLSEGKGPSRIPSLSTLCCLVIGQHVDPEIEEDVTILEEAQSVDVVDSLYDEIPTLYRGSILVSHAMHIILSECPPIPTLLKLLLDITLDNKLHYHSEILLRRLLSVALSPPTTTRPPSICHPAHSNFLIECLGRWEQKSNLSSSFFSIFNDVMVDVESYDAWSCKAITKLLLYNCRKKPFRVGLVSCNLVRFIANPELHLPSRQFSLMSRSSPAVALRRSLRLWLEWVLRFLLLSIQSLTVDIVQDTIYDFLRTCKECWGYLSTPDLSATVLSSPEQDVSSLIVSISTLLLSRGLGTESDEALLLIQILEKIQQQPSTTMFFPLISQTMTLSAHLPDFKEQIESHASSLREHGFLQLEASLWASTLKEVESLDAALLSRYDKGALHEYSCALIERVEEAEHRCYANSPNSSSIQQQRRGWDWDEAFGCWTVAGEHELTPKQQKKRPHSPCCSLHTSPCSEISETESGTPPKKRPRLIPRASSSSSFTSLLSNALSNRVVLHEYEDEATNRQPTESDDSDVEDDTAAEDLSTVFPSSDDLNLFAYAMTSPVRS</sequence>